<feature type="chain" id="PRO_5038597776" description="DUF3592 domain-containing protein" evidence="2">
    <location>
        <begin position="20"/>
        <end position="124"/>
    </location>
</feature>
<keyword evidence="1" id="KW-0812">Transmembrane</keyword>
<dbReference type="EMBL" id="QUAK01000025">
    <property type="protein sequence ID" value="RFU87749.1"/>
    <property type="molecule type" value="Genomic_DNA"/>
</dbReference>
<accession>A0A372MA48</accession>
<evidence type="ECO:0000313" key="4">
    <source>
        <dbReference type="Proteomes" id="UP000263094"/>
    </source>
</evidence>
<evidence type="ECO:0000256" key="2">
    <source>
        <dbReference type="SAM" id="SignalP"/>
    </source>
</evidence>
<gene>
    <name evidence="3" type="ORF">DY218_05705</name>
</gene>
<comment type="caution">
    <text evidence="3">The sequence shown here is derived from an EMBL/GenBank/DDBJ whole genome shotgun (WGS) entry which is preliminary data.</text>
</comment>
<protein>
    <recommendedName>
        <fullName evidence="5">DUF3592 domain-containing protein</fullName>
    </recommendedName>
</protein>
<keyword evidence="2" id="KW-0732">Signal</keyword>
<proteinExistence type="predicted"/>
<feature type="transmembrane region" description="Helical" evidence="1">
    <location>
        <begin position="85"/>
        <end position="105"/>
    </location>
</feature>
<name>A0A372MA48_9ACTN</name>
<organism evidence="3 4">
    <name type="scientific">Streptomyces triticagri</name>
    <dbReference type="NCBI Taxonomy" id="2293568"/>
    <lineage>
        <taxon>Bacteria</taxon>
        <taxon>Bacillati</taxon>
        <taxon>Actinomycetota</taxon>
        <taxon>Actinomycetes</taxon>
        <taxon>Kitasatosporales</taxon>
        <taxon>Streptomycetaceae</taxon>
        <taxon>Streptomyces</taxon>
    </lineage>
</organism>
<feature type="signal peptide" evidence="2">
    <location>
        <begin position="1"/>
        <end position="19"/>
    </location>
</feature>
<reference evidence="3 4" key="1">
    <citation type="submission" date="2018-08" db="EMBL/GenBank/DDBJ databases">
        <title>Isolation, diversity and antifungal activity of Actinobacteria from wheat.</title>
        <authorList>
            <person name="Han C."/>
        </authorList>
    </citation>
    <scope>NUCLEOTIDE SEQUENCE [LARGE SCALE GENOMIC DNA]</scope>
    <source>
        <strain evidence="3 4">NEAU-YY421</strain>
    </source>
</reference>
<evidence type="ECO:0008006" key="5">
    <source>
        <dbReference type="Google" id="ProtNLM"/>
    </source>
</evidence>
<evidence type="ECO:0000256" key="1">
    <source>
        <dbReference type="SAM" id="Phobius"/>
    </source>
</evidence>
<evidence type="ECO:0000313" key="3">
    <source>
        <dbReference type="EMBL" id="RFU87749.1"/>
    </source>
</evidence>
<sequence>MLAIWALCLFLMSPTLTFYGNDAEVSCSSVADAGWSSRKISEDGGSRSYSFDVTGGELPKPDRGEPHWIVQDRVESKCDRRRTTWAAGMALILAPAAVLAAGAVFGPRRLRGVLVDPQAGPRTP</sequence>
<dbReference type="Proteomes" id="UP000263094">
    <property type="component" value="Unassembled WGS sequence"/>
</dbReference>
<keyword evidence="1" id="KW-0472">Membrane</keyword>
<keyword evidence="4" id="KW-1185">Reference proteome</keyword>
<dbReference type="AlphaFoldDB" id="A0A372MA48"/>
<keyword evidence="1" id="KW-1133">Transmembrane helix</keyword>